<comment type="caution">
    <text evidence="7">The sequence shown here is derived from an EMBL/GenBank/DDBJ whole genome shotgun (WGS) entry which is preliminary data.</text>
</comment>
<dbReference type="EMBL" id="JAUQUB010000003">
    <property type="protein sequence ID" value="MDO7883060.1"/>
    <property type="molecule type" value="Genomic_DNA"/>
</dbReference>
<name>A0ABT9BUH3_9MICO</name>
<evidence type="ECO:0000259" key="6">
    <source>
        <dbReference type="Pfam" id="PF26049"/>
    </source>
</evidence>
<keyword evidence="8" id="KW-1185">Reference proteome</keyword>
<dbReference type="PANTHER" id="PTHR47816:SF5">
    <property type="entry name" value="RIBOSOMAL RNA LARGE SUBUNIT METHYLTRANSFERASE G"/>
    <property type="match status" value="1"/>
</dbReference>
<dbReference type="Pfam" id="PF26049">
    <property type="entry name" value="RLMG_N"/>
    <property type="match status" value="1"/>
</dbReference>
<dbReference type="InterPro" id="IPR002052">
    <property type="entry name" value="DNA_methylase_N6_adenine_CS"/>
</dbReference>
<dbReference type="GO" id="GO:0032259">
    <property type="term" value="P:methylation"/>
    <property type="evidence" value="ECO:0007669"/>
    <property type="project" value="UniProtKB-KW"/>
</dbReference>
<reference evidence="7 8" key="1">
    <citation type="submission" date="2023-07" db="EMBL/GenBank/DDBJ databases">
        <title>Protaetiibacter sp. nov WY-16 isolated from soil.</title>
        <authorList>
            <person name="Liu B."/>
            <person name="Wan Y."/>
        </authorList>
    </citation>
    <scope>NUCLEOTIDE SEQUENCE [LARGE SCALE GENOMIC DNA]</scope>
    <source>
        <strain evidence="7 8">WY-16</strain>
    </source>
</reference>
<proteinExistence type="predicted"/>
<evidence type="ECO:0000259" key="5">
    <source>
        <dbReference type="Pfam" id="PF05175"/>
    </source>
</evidence>
<accession>A0ABT9BUH3</accession>
<evidence type="ECO:0000313" key="8">
    <source>
        <dbReference type="Proteomes" id="UP001241072"/>
    </source>
</evidence>
<sequence>MTDLDLSALRRWPDVESPELVAVDATDRLILDTAAEAIAAHPDGVLVIDDNYGALTLGAIALGARGVRVHQDSIVAERALAANAGERAREYRTVALDDEGFAGARVVLWQLPRSLDRLDDVAHLISDAGGPETTVYAGGRIKHMTPRMNEVLGRYFDRVDVTHARQKSRVLVGSENAMVSCRGMLPDVRDEGAVRYLAAPGVFNGGRLDIGTRALLAVLDELPDARTVVDLGCGSGILAARLAQRYPDADVIATDVSAAAVAAAARTAELNGLPNVRVLRDDAGQGIPDSSVDLVLLNPPFHDGGAVHTGIASKLFASAARMLRPGGELWTVYNSALAYRGELQRVVGPTRQVSRTPKFTVTSSTRQP</sequence>
<dbReference type="Proteomes" id="UP001241072">
    <property type="component" value="Unassembled WGS sequence"/>
</dbReference>
<keyword evidence="3 7" id="KW-0489">Methyltransferase</keyword>
<gene>
    <name evidence="7" type="ORF">Q5716_12550</name>
</gene>
<dbReference type="InterPro" id="IPR007848">
    <property type="entry name" value="Small_mtfrase_dom"/>
</dbReference>
<evidence type="ECO:0000256" key="3">
    <source>
        <dbReference type="ARBA" id="ARBA00022603"/>
    </source>
</evidence>
<dbReference type="Pfam" id="PF05175">
    <property type="entry name" value="MTS"/>
    <property type="match status" value="1"/>
</dbReference>
<evidence type="ECO:0000256" key="1">
    <source>
        <dbReference type="ARBA" id="ARBA00022490"/>
    </source>
</evidence>
<dbReference type="SUPFAM" id="SSF53335">
    <property type="entry name" value="S-adenosyl-L-methionine-dependent methyltransferases"/>
    <property type="match status" value="1"/>
</dbReference>
<dbReference type="PANTHER" id="PTHR47816">
    <property type="entry name" value="RIBOSOMAL RNA SMALL SUBUNIT METHYLTRANSFERASE C"/>
    <property type="match status" value="1"/>
</dbReference>
<evidence type="ECO:0000313" key="7">
    <source>
        <dbReference type="EMBL" id="MDO7883060.1"/>
    </source>
</evidence>
<dbReference type="InterPro" id="IPR046977">
    <property type="entry name" value="RsmC/RlmG"/>
</dbReference>
<keyword evidence="1" id="KW-0963">Cytoplasm</keyword>
<feature type="domain" description="RlmG N-terminal" evidence="6">
    <location>
        <begin position="8"/>
        <end position="173"/>
    </location>
</feature>
<dbReference type="CDD" id="cd02440">
    <property type="entry name" value="AdoMet_MTases"/>
    <property type="match status" value="1"/>
</dbReference>
<dbReference type="InterPro" id="IPR058679">
    <property type="entry name" value="RlmG_N"/>
</dbReference>
<dbReference type="GO" id="GO:0008168">
    <property type="term" value="F:methyltransferase activity"/>
    <property type="evidence" value="ECO:0007669"/>
    <property type="project" value="UniProtKB-KW"/>
</dbReference>
<keyword evidence="4" id="KW-0808">Transferase</keyword>
<keyword evidence="2" id="KW-0698">rRNA processing</keyword>
<dbReference type="InterPro" id="IPR029063">
    <property type="entry name" value="SAM-dependent_MTases_sf"/>
</dbReference>
<protein>
    <submittedName>
        <fullName evidence="7">Methyltransferase</fullName>
    </submittedName>
</protein>
<organism evidence="7 8">
    <name type="scientific">Antiquaquibacter soli</name>
    <dbReference type="NCBI Taxonomy" id="3064523"/>
    <lineage>
        <taxon>Bacteria</taxon>
        <taxon>Bacillati</taxon>
        <taxon>Actinomycetota</taxon>
        <taxon>Actinomycetes</taxon>
        <taxon>Micrococcales</taxon>
        <taxon>Microbacteriaceae</taxon>
        <taxon>Antiquaquibacter</taxon>
    </lineage>
</organism>
<feature type="domain" description="Methyltransferase small" evidence="5">
    <location>
        <begin position="197"/>
        <end position="362"/>
    </location>
</feature>
<dbReference type="PROSITE" id="PS00092">
    <property type="entry name" value="N6_MTASE"/>
    <property type="match status" value="1"/>
</dbReference>
<dbReference type="RefSeq" id="WP_305003490.1">
    <property type="nucleotide sequence ID" value="NZ_JAUQUB010000003.1"/>
</dbReference>
<evidence type="ECO:0000256" key="2">
    <source>
        <dbReference type="ARBA" id="ARBA00022552"/>
    </source>
</evidence>
<dbReference type="Gene3D" id="3.40.50.150">
    <property type="entry name" value="Vaccinia Virus protein VP39"/>
    <property type="match status" value="2"/>
</dbReference>
<evidence type="ECO:0000256" key="4">
    <source>
        <dbReference type="ARBA" id="ARBA00022679"/>
    </source>
</evidence>